<evidence type="ECO:0000313" key="1">
    <source>
        <dbReference type="EMBL" id="JAD45394.1"/>
    </source>
</evidence>
<name>A0A0A9A165_ARUDO</name>
<reference evidence="1" key="1">
    <citation type="submission" date="2014-09" db="EMBL/GenBank/DDBJ databases">
        <authorList>
            <person name="Magalhaes I.L.F."/>
            <person name="Oliveira U."/>
            <person name="Santos F.R."/>
            <person name="Vidigal T.H.D.A."/>
            <person name="Brescovit A.D."/>
            <person name="Santos A.J."/>
        </authorList>
    </citation>
    <scope>NUCLEOTIDE SEQUENCE</scope>
    <source>
        <tissue evidence="1">Shoot tissue taken approximately 20 cm above the soil surface</tissue>
    </source>
</reference>
<accession>A0A0A9A165</accession>
<dbReference type="AlphaFoldDB" id="A0A0A9A165"/>
<proteinExistence type="predicted"/>
<protein>
    <submittedName>
        <fullName evidence="1">Uncharacterized protein</fullName>
    </submittedName>
</protein>
<reference evidence="1" key="2">
    <citation type="journal article" date="2015" name="Data Brief">
        <title>Shoot transcriptome of the giant reed, Arundo donax.</title>
        <authorList>
            <person name="Barrero R.A."/>
            <person name="Guerrero F.D."/>
            <person name="Moolhuijzen P."/>
            <person name="Goolsby J.A."/>
            <person name="Tidwell J."/>
            <person name="Bellgard S.E."/>
            <person name="Bellgard M.I."/>
        </authorList>
    </citation>
    <scope>NUCLEOTIDE SEQUENCE</scope>
    <source>
        <tissue evidence="1">Shoot tissue taken approximately 20 cm above the soil surface</tissue>
    </source>
</reference>
<sequence length="34" mass="3833">MKVMLSMAISSHIAILRCSRRGDPGAALSYRRRQ</sequence>
<organism evidence="1">
    <name type="scientific">Arundo donax</name>
    <name type="common">Giant reed</name>
    <name type="synonym">Donax arundinaceus</name>
    <dbReference type="NCBI Taxonomy" id="35708"/>
    <lineage>
        <taxon>Eukaryota</taxon>
        <taxon>Viridiplantae</taxon>
        <taxon>Streptophyta</taxon>
        <taxon>Embryophyta</taxon>
        <taxon>Tracheophyta</taxon>
        <taxon>Spermatophyta</taxon>
        <taxon>Magnoliopsida</taxon>
        <taxon>Liliopsida</taxon>
        <taxon>Poales</taxon>
        <taxon>Poaceae</taxon>
        <taxon>PACMAD clade</taxon>
        <taxon>Arundinoideae</taxon>
        <taxon>Arundineae</taxon>
        <taxon>Arundo</taxon>
    </lineage>
</organism>
<dbReference type="EMBL" id="GBRH01252501">
    <property type="protein sequence ID" value="JAD45394.1"/>
    <property type="molecule type" value="Transcribed_RNA"/>
</dbReference>